<protein>
    <submittedName>
        <fullName evidence="4">Response regulator</fullName>
    </submittedName>
</protein>
<evidence type="ECO:0000313" key="5">
    <source>
        <dbReference type="Proteomes" id="UP000651156"/>
    </source>
</evidence>
<dbReference type="PANTHER" id="PTHR44591">
    <property type="entry name" value="STRESS RESPONSE REGULATOR PROTEIN 1"/>
    <property type="match status" value="1"/>
</dbReference>
<dbReference type="CDD" id="cd00156">
    <property type="entry name" value="REC"/>
    <property type="match status" value="1"/>
</dbReference>
<organism evidence="4 5">
    <name type="scientific">Gloeocapsopsis crepidinum LEGE 06123</name>
    <dbReference type="NCBI Taxonomy" id="588587"/>
    <lineage>
        <taxon>Bacteria</taxon>
        <taxon>Bacillati</taxon>
        <taxon>Cyanobacteriota</taxon>
        <taxon>Cyanophyceae</taxon>
        <taxon>Oscillatoriophycideae</taxon>
        <taxon>Chroococcales</taxon>
        <taxon>Chroococcaceae</taxon>
        <taxon>Gloeocapsopsis</taxon>
    </lineage>
</organism>
<comment type="caution">
    <text evidence="4">The sequence shown here is derived from an EMBL/GenBank/DDBJ whole genome shotgun (WGS) entry which is preliminary data.</text>
</comment>
<name>A0ABR9UMH4_9CHRO</name>
<feature type="domain" description="Response regulatory" evidence="3">
    <location>
        <begin position="3"/>
        <end position="119"/>
    </location>
</feature>
<evidence type="ECO:0000313" key="4">
    <source>
        <dbReference type="EMBL" id="MBE9189499.1"/>
    </source>
</evidence>
<dbReference type="InterPro" id="IPR001789">
    <property type="entry name" value="Sig_transdc_resp-reg_receiver"/>
</dbReference>
<keyword evidence="5" id="KW-1185">Reference proteome</keyword>
<dbReference type="Gene3D" id="3.40.50.2300">
    <property type="match status" value="1"/>
</dbReference>
<evidence type="ECO:0000256" key="1">
    <source>
        <dbReference type="ARBA" id="ARBA00022553"/>
    </source>
</evidence>
<accession>A0ABR9UMH4</accession>
<evidence type="ECO:0000259" key="3">
    <source>
        <dbReference type="PROSITE" id="PS50110"/>
    </source>
</evidence>
<dbReference type="SMART" id="SM00448">
    <property type="entry name" value="REC"/>
    <property type="match status" value="1"/>
</dbReference>
<feature type="modified residue" description="4-aspartylphosphate" evidence="2">
    <location>
        <position position="52"/>
    </location>
</feature>
<dbReference type="Pfam" id="PF00072">
    <property type="entry name" value="Response_reg"/>
    <property type="match status" value="1"/>
</dbReference>
<proteinExistence type="predicted"/>
<gene>
    <name evidence="4" type="ORF">IQ230_03780</name>
</gene>
<dbReference type="InterPro" id="IPR011006">
    <property type="entry name" value="CheY-like_superfamily"/>
</dbReference>
<dbReference type="RefSeq" id="WP_193930747.1">
    <property type="nucleotide sequence ID" value="NZ_CAWPMZ010000111.1"/>
</dbReference>
<dbReference type="EMBL" id="JADEWN010000006">
    <property type="protein sequence ID" value="MBE9189499.1"/>
    <property type="molecule type" value="Genomic_DNA"/>
</dbReference>
<keyword evidence="1 2" id="KW-0597">Phosphoprotein</keyword>
<dbReference type="PROSITE" id="PS50110">
    <property type="entry name" value="RESPONSE_REGULATORY"/>
    <property type="match status" value="1"/>
</dbReference>
<reference evidence="4 5" key="1">
    <citation type="submission" date="2020-10" db="EMBL/GenBank/DDBJ databases">
        <authorList>
            <person name="Castelo-Branco R."/>
            <person name="Eusebio N."/>
            <person name="Adriana R."/>
            <person name="Vieira A."/>
            <person name="Brugerolle De Fraissinette N."/>
            <person name="Rezende De Castro R."/>
            <person name="Schneider M.P."/>
            <person name="Vasconcelos V."/>
            <person name="Leao P.N."/>
        </authorList>
    </citation>
    <scope>NUCLEOTIDE SEQUENCE [LARGE SCALE GENOMIC DNA]</scope>
    <source>
        <strain evidence="4 5">LEGE 06123</strain>
    </source>
</reference>
<dbReference type="SUPFAM" id="SSF52172">
    <property type="entry name" value="CheY-like"/>
    <property type="match status" value="1"/>
</dbReference>
<dbReference type="PANTHER" id="PTHR44591:SF23">
    <property type="entry name" value="CHEY SUBFAMILY"/>
    <property type="match status" value="1"/>
</dbReference>
<dbReference type="Proteomes" id="UP000651156">
    <property type="component" value="Unassembled WGS sequence"/>
</dbReference>
<evidence type="ECO:0000256" key="2">
    <source>
        <dbReference type="PROSITE-ProRule" id="PRU00169"/>
    </source>
</evidence>
<dbReference type="InterPro" id="IPR050595">
    <property type="entry name" value="Bact_response_regulator"/>
</dbReference>
<sequence length="224" mass="25655">MKKILVIEDEPDVRANIIELLEAEDFHVVGAENGFFGAMWAQEYLPDLIICDVRMPELNGYDVLTALRQDSVTATIPFIFLTANADRADMRRGMDLGADDYLTKPFTRTELLNTIASRFAKQEIVMQQYHNERQRADSLKQKVQELEKYANSKTNIVPKLNMAMSLVKNLPPGSQRDRCLQILRQVCEEEISILNNTPSLQKLMSPENIDFLRQFNLVSNIKFG</sequence>